<reference evidence="8" key="1">
    <citation type="submission" date="2025-08" db="UniProtKB">
        <authorList>
            <consortium name="Ensembl"/>
        </authorList>
    </citation>
    <scope>IDENTIFICATION</scope>
</reference>
<evidence type="ECO:0000256" key="6">
    <source>
        <dbReference type="SAM" id="Coils"/>
    </source>
</evidence>
<dbReference type="PANTHER" id="PTHR22422">
    <property type="entry name" value="TRANSMEMBRANE AND COILED-COIL DOMAIN-CONTAINING PROTEIN 5B-RELATED"/>
    <property type="match status" value="1"/>
</dbReference>
<feature type="coiled-coil region" evidence="6">
    <location>
        <begin position="143"/>
        <end position="198"/>
    </location>
</feature>
<dbReference type="Ensembl" id="ENSJJAT00000012800.1">
    <property type="protein sequence ID" value="ENSJJAP00000006407.1"/>
    <property type="gene ID" value="ENSJJAG00000011082.1"/>
</dbReference>
<dbReference type="GeneTree" id="ENSGT00940000153380"/>
<evidence type="ECO:0000256" key="5">
    <source>
        <dbReference type="ARBA" id="ARBA00023136"/>
    </source>
</evidence>
<evidence type="ECO:0000313" key="8">
    <source>
        <dbReference type="Ensembl" id="ENSJJAP00000006407.1"/>
    </source>
</evidence>
<comment type="subcellular location">
    <subcellularLocation>
        <location evidence="1">Membrane</location>
        <topology evidence="1">Single-pass membrane protein</topology>
    </subcellularLocation>
</comment>
<gene>
    <name evidence="8" type="primary">LOC101593575</name>
</gene>
<evidence type="ECO:0000256" key="2">
    <source>
        <dbReference type="ARBA" id="ARBA00022692"/>
    </source>
</evidence>
<accession>A0A8C5KAX5</accession>
<evidence type="ECO:0000313" key="9">
    <source>
        <dbReference type="Proteomes" id="UP000694385"/>
    </source>
</evidence>
<dbReference type="Proteomes" id="UP000694385">
    <property type="component" value="Unassembled WGS sequence"/>
</dbReference>
<dbReference type="OMA" id="FRCLVFM"/>
<protein>
    <submittedName>
        <fullName evidence="8">Transmembrane and coiled-coil domains 5B</fullName>
    </submittedName>
</protein>
<dbReference type="GO" id="GO:0016020">
    <property type="term" value="C:membrane"/>
    <property type="evidence" value="ECO:0007669"/>
    <property type="project" value="UniProtKB-SubCell"/>
</dbReference>
<evidence type="ECO:0000256" key="1">
    <source>
        <dbReference type="ARBA" id="ARBA00004167"/>
    </source>
</evidence>
<dbReference type="InterPro" id="IPR026617">
    <property type="entry name" value="SMCO2/5"/>
</dbReference>
<sequence length="307" mass="36067">METVRETPLDGLKMMENSSLEVTPQNLDYMNSDLEKKLQSLAKANQVLCKKIQEKEESIQSLDRDIALLVERAKEIEALNQTIMEKEQDLKELEVQTVKLENKNLILGKNVVELQKKISKGFKNVDSDKETMKQLVVELKVKLQRSTESCTKQKKKMAKLENKYQHVHELCKDQIHYIKKYQEVLKWMEEEREGLLLKKEISKIQNNPSSQVETPGSALLETIQSNVEETGDKKQKSMFWHSHFRCLFFMIMIFMRLLGYIFFHLQYINPDLLVDTLPMLMSRSNLKWLSDVLFPYLMLEVEDVLPH</sequence>
<keyword evidence="9" id="KW-1185">Reference proteome</keyword>
<dbReference type="PANTHER" id="PTHR22422:SF1">
    <property type="entry name" value="TRANSMEMBRANE AND COILED-COIL DOMAIN-CONTAINING PROTEIN 5B"/>
    <property type="match status" value="1"/>
</dbReference>
<keyword evidence="2 7" id="KW-0812">Transmembrane</keyword>
<organism evidence="8 9">
    <name type="scientific">Jaculus jaculus</name>
    <name type="common">Lesser Egyptian jerboa</name>
    <dbReference type="NCBI Taxonomy" id="51337"/>
    <lineage>
        <taxon>Eukaryota</taxon>
        <taxon>Metazoa</taxon>
        <taxon>Chordata</taxon>
        <taxon>Craniata</taxon>
        <taxon>Vertebrata</taxon>
        <taxon>Euteleostomi</taxon>
        <taxon>Mammalia</taxon>
        <taxon>Eutheria</taxon>
        <taxon>Euarchontoglires</taxon>
        <taxon>Glires</taxon>
        <taxon>Rodentia</taxon>
        <taxon>Myomorpha</taxon>
        <taxon>Dipodoidea</taxon>
        <taxon>Dipodidae</taxon>
        <taxon>Dipodinae</taxon>
        <taxon>Jaculus</taxon>
    </lineage>
</organism>
<name>A0A8C5KAX5_JACJA</name>
<evidence type="ECO:0000256" key="3">
    <source>
        <dbReference type="ARBA" id="ARBA00022989"/>
    </source>
</evidence>
<dbReference type="AlphaFoldDB" id="A0A8C5KAX5"/>
<feature type="transmembrane region" description="Helical" evidence="7">
    <location>
        <begin position="244"/>
        <end position="263"/>
    </location>
</feature>
<keyword evidence="3 7" id="KW-1133">Transmembrane helix</keyword>
<dbReference type="Pfam" id="PF14992">
    <property type="entry name" value="TMCO5"/>
    <property type="match status" value="1"/>
</dbReference>
<evidence type="ECO:0000256" key="7">
    <source>
        <dbReference type="SAM" id="Phobius"/>
    </source>
</evidence>
<proteinExistence type="predicted"/>
<keyword evidence="5 7" id="KW-0472">Membrane</keyword>
<feature type="coiled-coil region" evidence="6">
    <location>
        <begin position="31"/>
        <end position="103"/>
    </location>
</feature>
<evidence type="ECO:0000256" key="4">
    <source>
        <dbReference type="ARBA" id="ARBA00023054"/>
    </source>
</evidence>
<reference evidence="8" key="2">
    <citation type="submission" date="2025-09" db="UniProtKB">
        <authorList>
            <consortium name="Ensembl"/>
        </authorList>
    </citation>
    <scope>IDENTIFICATION</scope>
</reference>
<keyword evidence="4 6" id="KW-0175">Coiled coil</keyword>